<accession>A0ABW8SD65</accession>
<organism evidence="1 2">
    <name type="scientific">Candidatus Clostridium helianthi</name>
    <dbReference type="NCBI Taxonomy" id="3381660"/>
    <lineage>
        <taxon>Bacteria</taxon>
        <taxon>Bacillati</taxon>
        <taxon>Bacillota</taxon>
        <taxon>Clostridia</taxon>
        <taxon>Eubacteriales</taxon>
        <taxon>Clostridiaceae</taxon>
        <taxon>Clostridium</taxon>
    </lineage>
</organism>
<dbReference type="RefSeq" id="WP_406762453.1">
    <property type="nucleotide sequence ID" value="NZ_JBJIAB010000037.1"/>
</dbReference>
<dbReference type="Gene3D" id="4.10.280.10">
    <property type="entry name" value="Helix-loop-helix DNA-binding domain"/>
    <property type="match status" value="1"/>
</dbReference>
<comment type="caution">
    <text evidence="1">The sequence shown here is derived from an EMBL/GenBank/DDBJ whole genome shotgun (WGS) entry which is preliminary data.</text>
</comment>
<proteinExistence type="predicted"/>
<name>A0ABW8SD65_9CLOT</name>
<dbReference type="InterPro" id="IPR036638">
    <property type="entry name" value="HLH_DNA-bd_sf"/>
</dbReference>
<dbReference type="InterPro" id="IPR018540">
    <property type="entry name" value="Spo0E-like"/>
</dbReference>
<evidence type="ECO:0000313" key="1">
    <source>
        <dbReference type="EMBL" id="MFL0167709.1"/>
    </source>
</evidence>
<reference evidence="1 2" key="1">
    <citation type="submission" date="2024-11" db="EMBL/GenBank/DDBJ databases">
        <authorList>
            <person name="Heng Y.C."/>
            <person name="Lim A.C.H."/>
            <person name="Lee J.K.Y."/>
            <person name="Kittelmann S."/>
        </authorList>
    </citation>
    <scope>NUCLEOTIDE SEQUENCE [LARGE SCALE GENOMIC DNA]</scope>
    <source>
        <strain evidence="1 2">WILCCON 0112</strain>
    </source>
</reference>
<dbReference type="SUPFAM" id="SSF140500">
    <property type="entry name" value="BAS1536-like"/>
    <property type="match status" value="1"/>
</dbReference>
<sequence length="68" mass="7661">MQGQMIIFTGTKEEILDKLDAAIEEAKAEMETSIANNSDNLTFDETVRLSQKLDPLTAHKQRMILYGC</sequence>
<keyword evidence="2" id="KW-1185">Reference proteome</keyword>
<dbReference type="InterPro" id="IPR037208">
    <property type="entry name" value="Spo0E-like_sf"/>
</dbReference>
<evidence type="ECO:0000313" key="2">
    <source>
        <dbReference type="Proteomes" id="UP001623600"/>
    </source>
</evidence>
<dbReference type="Pfam" id="PF09388">
    <property type="entry name" value="SpoOE-like"/>
    <property type="match status" value="1"/>
</dbReference>
<protein>
    <submittedName>
        <fullName evidence="1">Aspartyl-phosphate phosphatase Spo0E family protein</fullName>
    </submittedName>
</protein>
<gene>
    <name evidence="1" type="ORF">ACJDTP_21785</name>
</gene>
<dbReference type="Proteomes" id="UP001623600">
    <property type="component" value="Unassembled WGS sequence"/>
</dbReference>
<dbReference type="EMBL" id="JBJIAB010000037">
    <property type="protein sequence ID" value="MFL0167709.1"/>
    <property type="molecule type" value="Genomic_DNA"/>
</dbReference>